<dbReference type="PANTHER" id="PTHR46417:SF1">
    <property type="entry name" value="TRNA (GUANINE-N(1)-)-METHYLTRANSFERASE"/>
    <property type="match status" value="1"/>
</dbReference>
<keyword evidence="11 15" id="KW-0819">tRNA processing</keyword>
<comment type="catalytic activity">
    <reaction evidence="14 15 16">
        <text>guanosine(37) in tRNA + S-adenosyl-L-methionine = N(1)-methylguanosine(37) in tRNA + S-adenosyl-L-homocysteine + H(+)</text>
        <dbReference type="Rhea" id="RHEA:36899"/>
        <dbReference type="Rhea" id="RHEA-COMP:10145"/>
        <dbReference type="Rhea" id="RHEA-COMP:10147"/>
        <dbReference type="ChEBI" id="CHEBI:15378"/>
        <dbReference type="ChEBI" id="CHEBI:57856"/>
        <dbReference type="ChEBI" id="CHEBI:59789"/>
        <dbReference type="ChEBI" id="CHEBI:73542"/>
        <dbReference type="ChEBI" id="CHEBI:74269"/>
        <dbReference type="EC" id="2.1.1.228"/>
    </reaction>
</comment>
<evidence type="ECO:0000256" key="16">
    <source>
        <dbReference type="RuleBase" id="RU003464"/>
    </source>
</evidence>
<keyword evidence="7 15" id="KW-0963">Cytoplasm</keyword>
<feature type="binding site" evidence="15">
    <location>
        <begin position="131"/>
        <end position="136"/>
    </location>
    <ligand>
        <name>S-adenosyl-L-methionine</name>
        <dbReference type="ChEBI" id="CHEBI:59789"/>
    </ligand>
</feature>
<evidence type="ECO:0000256" key="13">
    <source>
        <dbReference type="ARBA" id="ARBA00033392"/>
    </source>
</evidence>
<comment type="similarity">
    <text evidence="3 15 16">Belongs to the RNA methyltransferase TrmD family.</text>
</comment>
<evidence type="ECO:0000256" key="3">
    <source>
        <dbReference type="ARBA" id="ARBA00007630"/>
    </source>
</evidence>
<evidence type="ECO:0000313" key="19">
    <source>
        <dbReference type="Proteomes" id="UP000622405"/>
    </source>
</evidence>
<reference evidence="18 19" key="1">
    <citation type="journal article" date="2020" name="mSystems">
        <title>Defining Genomic and Predicted Metabolic Features of the Acetobacterium Genus.</title>
        <authorList>
            <person name="Ross D.E."/>
            <person name="Marshall C.W."/>
            <person name="Gulliver D."/>
            <person name="May H.D."/>
            <person name="Norman R.S."/>
        </authorList>
    </citation>
    <scope>NUCLEOTIDE SEQUENCE [LARGE SCALE GENOMIC DNA]</scope>
    <source>
        <strain evidence="18 19">DSM 4132</strain>
    </source>
</reference>
<evidence type="ECO:0000256" key="14">
    <source>
        <dbReference type="ARBA" id="ARBA00047783"/>
    </source>
</evidence>
<name>A0ABR6YT67_9FIRM</name>
<evidence type="ECO:0000259" key="17">
    <source>
        <dbReference type="Pfam" id="PF01746"/>
    </source>
</evidence>
<proteinExistence type="inferred from homology"/>
<dbReference type="HAMAP" id="MF_00605">
    <property type="entry name" value="TrmD"/>
    <property type="match status" value="1"/>
</dbReference>
<dbReference type="Proteomes" id="UP000622405">
    <property type="component" value="Unassembled WGS sequence"/>
</dbReference>
<dbReference type="PIRSF" id="PIRSF000386">
    <property type="entry name" value="tRNA_mtase"/>
    <property type="match status" value="1"/>
</dbReference>
<dbReference type="SUPFAM" id="SSF75217">
    <property type="entry name" value="alpha/beta knot"/>
    <property type="match status" value="1"/>
</dbReference>
<comment type="function">
    <text evidence="1 15 16">Specifically methylates guanosine-37 in various tRNAs.</text>
</comment>
<organism evidence="18 19">
    <name type="scientific">Acetobacterium malicum</name>
    <dbReference type="NCBI Taxonomy" id="52692"/>
    <lineage>
        <taxon>Bacteria</taxon>
        <taxon>Bacillati</taxon>
        <taxon>Bacillota</taxon>
        <taxon>Clostridia</taxon>
        <taxon>Eubacteriales</taxon>
        <taxon>Eubacteriaceae</taxon>
        <taxon>Acetobacterium</taxon>
    </lineage>
</organism>
<evidence type="ECO:0000256" key="5">
    <source>
        <dbReference type="ARBA" id="ARBA00012807"/>
    </source>
</evidence>
<evidence type="ECO:0000256" key="9">
    <source>
        <dbReference type="ARBA" id="ARBA00022679"/>
    </source>
</evidence>
<dbReference type="EC" id="2.1.1.228" evidence="5 15"/>
<keyword evidence="8 15" id="KW-0489">Methyltransferase</keyword>
<keyword evidence="19" id="KW-1185">Reference proteome</keyword>
<evidence type="ECO:0000256" key="15">
    <source>
        <dbReference type="HAMAP-Rule" id="MF_00605"/>
    </source>
</evidence>
<dbReference type="InterPro" id="IPR002649">
    <property type="entry name" value="tRNA_m1G_MeTrfase_TrmD"/>
</dbReference>
<protein>
    <recommendedName>
        <fullName evidence="6 15">tRNA (guanine-N(1)-)-methyltransferase</fullName>
        <ecNumber evidence="5 15">2.1.1.228</ecNumber>
    </recommendedName>
    <alternativeName>
        <fullName evidence="12 15">M1G-methyltransferase</fullName>
    </alternativeName>
    <alternativeName>
        <fullName evidence="13 15">tRNA [GM37] methyltransferase</fullName>
    </alternativeName>
</protein>
<dbReference type="NCBIfam" id="NF000648">
    <property type="entry name" value="PRK00026.1"/>
    <property type="match status" value="1"/>
</dbReference>
<comment type="caution">
    <text evidence="18">The sequence shown here is derived from an EMBL/GenBank/DDBJ whole genome shotgun (WGS) entry which is preliminary data.</text>
</comment>
<evidence type="ECO:0000313" key="18">
    <source>
        <dbReference type="EMBL" id="MBC3898368.1"/>
    </source>
</evidence>
<evidence type="ECO:0000256" key="6">
    <source>
        <dbReference type="ARBA" id="ARBA00014679"/>
    </source>
</evidence>
<evidence type="ECO:0000256" key="10">
    <source>
        <dbReference type="ARBA" id="ARBA00022691"/>
    </source>
</evidence>
<dbReference type="InterPro" id="IPR023148">
    <property type="entry name" value="tRNA_m1G_MeTrfase_C_sf"/>
</dbReference>
<feature type="binding site" evidence="15">
    <location>
        <position position="111"/>
    </location>
    <ligand>
        <name>S-adenosyl-L-methionine</name>
        <dbReference type="ChEBI" id="CHEBI:59789"/>
    </ligand>
</feature>
<dbReference type="CDD" id="cd18080">
    <property type="entry name" value="TrmD-like"/>
    <property type="match status" value="1"/>
</dbReference>
<dbReference type="Gene3D" id="3.40.1280.10">
    <property type="match status" value="1"/>
</dbReference>
<evidence type="ECO:0000256" key="11">
    <source>
        <dbReference type="ARBA" id="ARBA00022694"/>
    </source>
</evidence>
<dbReference type="GO" id="GO:0032259">
    <property type="term" value="P:methylation"/>
    <property type="evidence" value="ECO:0007669"/>
    <property type="project" value="UniProtKB-KW"/>
</dbReference>
<evidence type="ECO:0000256" key="12">
    <source>
        <dbReference type="ARBA" id="ARBA00029736"/>
    </source>
</evidence>
<dbReference type="InterPro" id="IPR029026">
    <property type="entry name" value="tRNA_m1G_MTases_N"/>
</dbReference>
<feature type="domain" description="tRNA methyltransferase TRMD/TRM10-type" evidence="17">
    <location>
        <begin position="1"/>
        <end position="224"/>
    </location>
</feature>
<dbReference type="InterPro" id="IPR016009">
    <property type="entry name" value="tRNA_MeTrfase_TRMD/TRM10"/>
</dbReference>
<gene>
    <name evidence="15 18" type="primary">trmD</name>
    <name evidence="18" type="ORF">GH811_01895</name>
</gene>
<evidence type="ECO:0000256" key="8">
    <source>
        <dbReference type="ARBA" id="ARBA00022603"/>
    </source>
</evidence>
<dbReference type="Gene3D" id="1.10.1270.20">
    <property type="entry name" value="tRNA(m1g37)methyltransferase, domain 2"/>
    <property type="match status" value="1"/>
</dbReference>
<dbReference type="Pfam" id="PF01746">
    <property type="entry name" value="tRNA_m1G_MT"/>
    <property type="match status" value="1"/>
</dbReference>
<dbReference type="EMBL" id="WJBE01000001">
    <property type="protein sequence ID" value="MBC3898368.1"/>
    <property type="molecule type" value="Genomic_DNA"/>
</dbReference>
<accession>A0ABR6YT67</accession>
<dbReference type="RefSeq" id="WP_186893031.1">
    <property type="nucleotide sequence ID" value="NZ_WJBE01000001.1"/>
</dbReference>
<comment type="subunit">
    <text evidence="4 15 16">Homodimer.</text>
</comment>
<dbReference type="NCBIfam" id="TIGR00088">
    <property type="entry name" value="trmD"/>
    <property type="match status" value="1"/>
</dbReference>
<dbReference type="GO" id="GO:0052906">
    <property type="term" value="F:tRNA (guanine(37)-N1)-methyltransferase activity"/>
    <property type="evidence" value="ECO:0007669"/>
    <property type="project" value="UniProtKB-EC"/>
</dbReference>
<evidence type="ECO:0000256" key="4">
    <source>
        <dbReference type="ARBA" id="ARBA00011738"/>
    </source>
</evidence>
<dbReference type="PANTHER" id="PTHR46417">
    <property type="entry name" value="TRNA (GUANINE-N(1)-)-METHYLTRANSFERASE"/>
    <property type="match status" value="1"/>
</dbReference>
<comment type="subcellular location">
    <subcellularLocation>
        <location evidence="2 15 16">Cytoplasm</location>
    </subcellularLocation>
</comment>
<dbReference type="InterPro" id="IPR029028">
    <property type="entry name" value="Alpha/beta_knot_MTases"/>
</dbReference>
<keyword evidence="10 15" id="KW-0949">S-adenosyl-L-methionine</keyword>
<sequence>MKFYFLTLFPEIFETYFQTGMIGRGVKAGLIDYSVINIRDFSGNKHHKVDDTPYGGGAGMVMAAPPIVAALKSIPDFSNYPVIYLTPGGKPFKQKDGQSLSVYPGIIFICGHYEGIDQRVIDGYVDLEFSVGDYVLTGGELPALTMADAIARHIPGFLGNGDSLAEESFESHLLEYPHYTKPREFEGAEVPEVLLSGNHAEINKWRLNQAESRTRLIRPDLFEKYEKHNKTKKTCTKNKQSV</sequence>
<evidence type="ECO:0000256" key="7">
    <source>
        <dbReference type="ARBA" id="ARBA00022490"/>
    </source>
</evidence>
<evidence type="ECO:0000256" key="1">
    <source>
        <dbReference type="ARBA" id="ARBA00002634"/>
    </source>
</evidence>
<evidence type="ECO:0000256" key="2">
    <source>
        <dbReference type="ARBA" id="ARBA00004496"/>
    </source>
</evidence>
<keyword evidence="9 15" id="KW-0808">Transferase</keyword>